<feature type="transmembrane region" description="Helical" evidence="9">
    <location>
        <begin position="121"/>
        <end position="139"/>
    </location>
</feature>
<evidence type="ECO:0000256" key="6">
    <source>
        <dbReference type="ARBA" id="ARBA00023136"/>
    </source>
</evidence>
<feature type="region of interest" description="Disordered" evidence="8">
    <location>
        <begin position="262"/>
        <end position="281"/>
    </location>
</feature>
<gene>
    <name evidence="11" type="ORF">JYU34_021480</name>
</gene>
<dbReference type="Proteomes" id="UP000823941">
    <property type="component" value="Chromosome 29"/>
</dbReference>
<dbReference type="PANTHER" id="PTHR22950:SF646">
    <property type="entry name" value="SODIUM-COUPLED NEUTRAL AMINO ACID TRANSPORTER 10-RELATED"/>
    <property type="match status" value="1"/>
</dbReference>
<feature type="coiled-coil region" evidence="7">
    <location>
        <begin position="374"/>
        <end position="404"/>
    </location>
</feature>
<dbReference type="EMBL" id="JAHIBW010000029">
    <property type="protein sequence ID" value="KAG7296342.1"/>
    <property type="molecule type" value="Genomic_DNA"/>
</dbReference>
<comment type="caution">
    <text evidence="11">The sequence shown here is derived from an EMBL/GenBank/DDBJ whole genome shotgun (WGS) entry which is preliminary data.</text>
</comment>
<feature type="compositionally biased region" description="Polar residues" evidence="8">
    <location>
        <begin position="311"/>
        <end position="324"/>
    </location>
</feature>
<feature type="region of interest" description="Disordered" evidence="8">
    <location>
        <begin position="691"/>
        <end position="715"/>
    </location>
</feature>
<keyword evidence="2" id="KW-0813">Transport</keyword>
<feature type="transmembrane region" description="Helical" evidence="9">
    <location>
        <begin position="178"/>
        <end position="199"/>
    </location>
</feature>
<evidence type="ECO:0000256" key="4">
    <source>
        <dbReference type="ARBA" id="ARBA00022970"/>
    </source>
</evidence>
<keyword evidence="3 9" id="KW-0812">Transmembrane</keyword>
<keyword evidence="12" id="KW-1185">Reference proteome</keyword>
<organism evidence="11 12">
    <name type="scientific">Plutella xylostella</name>
    <name type="common">Diamondback moth</name>
    <name type="synonym">Plutella maculipennis</name>
    <dbReference type="NCBI Taxonomy" id="51655"/>
    <lineage>
        <taxon>Eukaryota</taxon>
        <taxon>Metazoa</taxon>
        <taxon>Ecdysozoa</taxon>
        <taxon>Arthropoda</taxon>
        <taxon>Hexapoda</taxon>
        <taxon>Insecta</taxon>
        <taxon>Pterygota</taxon>
        <taxon>Neoptera</taxon>
        <taxon>Endopterygota</taxon>
        <taxon>Lepidoptera</taxon>
        <taxon>Glossata</taxon>
        <taxon>Ditrysia</taxon>
        <taxon>Yponomeutoidea</taxon>
        <taxon>Plutellidae</taxon>
        <taxon>Plutella</taxon>
    </lineage>
</organism>
<feature type="transmembrane region" description="Helical" evidence="9">
    <location>
        <begin position="31"/>
        <end position="55"/>
    </location>
</feature>
<keyword evidence="4" id="KW-0029">Amino-acid transport</keyword>
<dbReference type="Pfam" id="PF01490">
    <property type="entry name" value="Aa_trans"/>
    <property type="match status" value="1"/>
</dbReference>
<feature type="transmembrane region" description="Helical" evidence="9">
    <location>
        <begin position="145"/>
        <end position="171"/>
    </location>
</feature>
<proteinExistence type="predicted"/>
<feature type="region of interest" description="Disordered" evidence="8">
    <location>
        <begin position="306"/>
        <end position="353"/>
    </location>
</feature>
<keyword evidence="5 9" id="KW-1133">Transmembrane helix</keyword>
<feature type="transmembrane region" description="Helical" evidence="9">
    <location>
        <begin position="75"/>
        <end position="100"/>
    </location>
</feature>
<evidence type="ECO:0000259" key="10">
    <source>
        <dbReference type="Pfam" id="PF01490"/>
    </source>
</evidence>
<dbReference type="InterPro" id="IPR013057">
    <property type="entry name" value="AA_transpt_TM"/>
</dbReference>
<evidence type="ECO:0000256" key="3">
    <source>
        <dbReference type="ARBA" id="ARBA00022692"/>
    </source>
</evidence>
<evidence type="ECO:0000256" key="8">
    <source>
        <dbReference type="SAM" id="MobiDB-lite"/>
    </source>
</evidence>
<name>A0ABQ7PTR1_PLUXY</name>
<evidence type="ECO:0000256" key="1">
    <source>
        <dbReference type="ARBA" id="ARBA00004141"/>
    </source>
</evidence>
<keyword evidence="6 9" id="KW-0472">Membrane</keyword>
<dbReference type="PANTHER" id="PTHR22950">
    <property type="entry name" value="AMINO ACID TRANSPORTER"/>
    <property type="match status" value="1"/>
</dbReference>
<comment type="subcellular location">
    <subcellularLocation>
        <location evidence="1">Membrane</location>
        <topology evidence="1">Multi-pass membrane protein</topology>
    </subcellularLocation>
</comment>
<feature type="compositionally biased region" description="Basic and acidic residues" evidence="8">
    <location>
        <begin position="331"/>
        <end position="352"/>
    </location>
</feature>
<feature type="domain" description="Amino acid transporter transmembrane" evidence="10">
    <location>
        <begin position="2"/>
        <end position="197"/>
    </location>
</feature>
<evidence type="ECO:0000256" key="5">
    <source>
        <dbReference type="ARBA" id="ARBA00022989"/>
    </source>
</evidence>
<evidence type="ECO:0000256" key="7">
    <source>
        <dbReference type="SAM" id="Coils"/>
    </source>
</evidence>
<reference evidence="11 12" key="1">
    <citation type="submission" date="2021-06" db="EMBL/GenBank/DDBJ databases">
        <title>A haploid diamondback moth (Plutella xylostella L.) genome assembly resolves 31 chromosomes and identifies a diamide resistance mutation.</title>
        <authorList>
            <person name="Ward C.M."/>
            <person name="Perry K.D."/>
            <person name="Baker G."/>
            <person name="Powis K."/>
            <person name="Heckel D.G."/>
            <person name="Baxter S.W."/>
        </authorList>
    </citation>
    <scope>NUCLEOTIDE SEQUENCE [LARGE SCALE GENOMIC DNA]</scope>
    <source>
        <strain evidence="11 12">LV</strain>
        <tissue evidence="11">Single pupa</tissue>
    </source>
</reference>
<sequence length="800" mass="87738">MALSCQTQLFEIFECMPSVSLEKMNGVTKTAINICTGVYFTLGLFGYIAFCSQPISGNILMSLSPTMSSDVIKLGFVLSVACSFPLVIFPCRASLYSFLYRKVHSSHHDHIVNNSIPSCQFRCITVMIVAVSLCVSLLLPNVEVVLGLVGSTIGVLVCVVFPAACFLHLTVKENNERLLAKAVVIFGLAILILGTYANLQAAEQQADKYDPRHLSQEKIDRIVEEYFEAQRLKNHQDPDAAAMPIANGNKLEPRDEVAIQNGVDSEVQPPNPVPPDEPIQKDSKIPVQEKAKPEIKMEYMSKGIVEENKSNTHPKNLQKVNGDSKTPIDAVKLEKPPEDQAKEEEKKEDQLDMMKQQQLIETIKQHGEEQKELIKEQKEILSEIIKTKEELKQTKKEVNSDEAKKIAVESIQKIAAVAINSLNAVTEKPVVNNIKLEDKNALPLEKIANDAVQQIAKKAVESIVAIKETVKEEPEVPKVEIKPIDNGNQVPVQNNIVNNAVSGQKVISNDPILNAIANNVPLNVNNNPPVVNKDVPKAPETIQNNAINSVPNNAAPNVQNAQENVKSAAETIPINVAEIKQNAQGPNIVVAPVPNEVIQQSQVAQNVPNVINSAPAPAQAIPVAQKPEQPLPQAINKPEQKVHLHSPDEPESYIQGEDAQVQKNEVNLKPKSSIDPNVPLAVAMNANSKIANSASNKEDSKSNVPQQVDKESVPNIPNAVNDNTVNAPAINIPVPNVQVNEQNPPQIRHKREVIDKAPSSNMLNNLDILHKVDLNDALSQRLPVEIVIRRSLKSIQEDER</sequence>
<evidence type="ECO:0000313" key="12">
    <source>
        <dbReference type="Proteomes" id="UP000823941"/>
    </source>
</evidence>
<accession>A0ABQ7PTR1</accession>
<evidence type="ECO:0000313" key="11">
    <source>
        <dbReference type="EMBL" id="KAG7296342.1"/>
    </source>
</evidence>
<protein>
    <recommendedName>
        <fullName evidence="10">Amino acid transporter transmembrane domain-containing protein</fullName>
    </recommendedName>
</protein>
<evidence type="ECO:0000256" key="9">
    <source>
        <dbReference type="SAM" id="Phobius"/>
    </source>
</evidence>
<evidence type="ECO:0000256" key="2">
    <source>
        <dbReference type="ARBA" id="ARBA00022448"/>
    </source>
</evidence>
<keyword evidence="7" id="KW-0175">Coiled coil</keyword>